<feature type="compositionally biased region" description="Polar residues" evidence="1">
    <location>
        <begin position="67"/>
        <end position="76"/>
    </location>
</feature>
<protein>
    <submittedName>
        <fullName evidence="2">Uncharacterized protein</fullName>
    </submittedName>
</protein>
<dbReference type="Proteomes" id="UP000813423">
    <property type="component" value="Unassembled WGS sequence"/>
</dbReference>
<proteinExistence type="predicted"/>
<feature type="region of interest" description="Disordered" evidence="1">
    <location>
        <begin position="52"/>
        <end position="76"/>
    </location>
</feature>
<name>A0A229Y672_ASPFM</name>
<sequence>MSYISSKTWIEDIIMEVEIAERFSKDSLIIAPESPNVPQSYCKWSEHRVFTNQRAQESEPQRRTRRVPQQSRQAKTSIQPFCGKTFKDARSSVLAMETVWLPSTSFHLERPLAPWPCSNELTSDITVRSMSGYSRFPLLPRVPGNETVHWRKRVPIKPYPFDTFGAHSLGRTAGVPDTEDEMAFFVGQALLEEINTDEF</sequence>
<dbReference type="EMBL" id="JAIBSC010000005">
    <property type="protein sequence ID" value="KAH1910887.1"/>
    <property type="molecule type" value="Genomic_DNA"/>
</dbReference>
<evidence type="ECO:0000256" key="1">
    <source>
        <dbReference type="SAM" id="MobiDB-lite"/>
    </source>
</evidence>
<gene>
    <name evidence="2" type="ORF">KXV57_006749</name>
</gene>
<evidence type="ECO:0000313" key="2">
    <source>
        <dbReference type="EMBL" id="KAH1910887.1"/>
    </source>
</evidence>
<organism evidence="2 3">
    <name type="scientific">Aspergillus fumigatus</name>
    <name type="common">Neosartorya fumigata</name>
    <dbReference type="NCBI Taxonomy" id="746128"/>
    <lineage>
        <taxon>Eukaryota</taxon>
        <taxon>Fungi</taxon>
        <taxon>Dikarya</taxon>
        <taxon>Ascomycota</taxon>
        <taxon>Pezizomycotina</taxon>
        <taxon>Eurotiomycetes</taxon>
        <taxon>Eurotiomycetidae</taxon>
        <taxon>Eurotiales</taxon>
        <taxon>Aspergillaceae</taxon>
        <taxon>Aspergillus</taxon>
        <taxon>Aspergillus subgen. Fumigati</taxon>
    </lineage>
</organism>
<accession>A0A229Y672</accession>
<comment type="caution">
    <text evidence="2">The sequence shown here is derived from an EMBL/GenBank/DDBJ whole genome shotgun (WGS) entry which is preliminary data.</text>
</comment>
<reference evidence="2" key="1">
    <citation type="submission" date="2021-08" db="EMBL/GenBank/DDBJ databases">
        <title>Global Aspergillus fumigatus from environmental and clinical sources.</title>
        <authorList>
            <person name="Barber A."/>
            <person name="Sae-Ong T."/>
        </authorList>
    </citation>
    <scope>NUCLEOTIDE SEQUENCE</scope>
    <source>
        <strain evidence="2">NRZ-2016-071</strain>
    </source>
</reference>
<dbReference type="AlphaFoldDB" id="A0A229Y672"/>
<evidence type="ECO:0000313" key="3">
    <source>
        <dbReference type="Proteomes" id="UP000813423"/>
    </source>
</evidence>